<feature type="transmembrane region" description="Helical" evidence="1">
    <location>
        <begin position="218"/>
        <end position="246"/>
    </location>
</feature>
<feature type="transmembrane region" description="Helical" evidence="1">
    <location>
        <begin position="377"/>
        <end position="398"/>
    </location>
</feature>
<evidence type="ECO:0000256" key="1">
    <source>
        <dbReference type="SAM" id="Phobius"/>
    </source>
</evidence>
<organism evidence="2 3">
    <name type="scientific">Curtobacterium poinsettiae</name>
    <dbReference type="NCBI Taxonomy" id="159612"/>
    <lineage>
        <taxon>Bacteria</taxon>
        <taxon>Bacillati</taxon>
        <taxon>Actinomycetota</taxon>
        <taxon>Actinomycetes</taxon>
        <taxon>Micrococcales</taxon>
        <taxon>Microbacteriaceae</taxon>
        <taxon>Curtobacterium</taxon>
    </lineage>
</organism>
<dbReference type="Proteomes" id="UP001062223">
    <property type="component" value="Chromosome"/>
</dbReference>
<dbReference type="EMBL" id="CP106879">
    <property type="protein sequence ID" value="UYC81937.1"/>
    <property type="molecule type" value="Genomic_DNA"/>
</dbReference>
<dbReference type="RefSeq" id="WP_262136866.1">
    <property type="nucleotide sequence ID" value="NZ_CP106879.1"/>
</dbReference>
<feature type="transmembrane region" description="Helical" evidence="1">
    <location>
        <begin position="47"/>
        <end position="72"/>
    </location>
</feature>
<feature type="transmembrane region" description="Helical" evidence="1">
    <location>
        <begin position="146"/>
        <end position="167"/>
    </location>
</feature>
<accession>A0A9Q9T4J1</accession>
<evidence type="ECO:0000313" key="3">
    <source>
        <dbReference type="Proteomes" id="UP001062223"/>
    </source>
</evidence>
<evidence type="ECO:0008006" key="4">
    <source>
        <dbReference type="Google" id="ProtNLM"/>
    </source>
</evidence>
<feature type="transmembrane region" description="Helical" evidence="1">
    <location>
        <begin position="343"/>
        <end position="365"/>
    </location>
</feature>
<feature type="transmembrane region" description="Helical" evidence="1">
    <location>
        <begin position="84"/>
        <end position="112"/>
    </location>
</feature>
<keyword evidence="1" id="KW-0812">Transmembrane</keyword>
<evidence type="ECO:0000313" key="2">
    <source>
        <dbReference type="EMBL" id="UYC81937.1"/>
    </source>
</evidence>
<feature type="transmembrane region" description="Helical" evidence="1">
    <location>
        <begin position="118"/>
        <end position="134"/>
    </location>
</feature>
<protein>
    <recommendedName>
        <fullName evidence="4">O-antigen ligase family protein</fullName>
    </recommendedName>
</protein>
<dbReference type="KEGG" id="cpoi:OE229_05590"/>
<feature type="transmembrane region" description="Helical" evidence="1">
    <location>
        <begin position="258"/>
        <end position="286"/>
    </location>
</feature>
<keyword evidence="1" id="KW-1133">Transmembrane helix</keyword>
<proteinExistence type="predicted"/>
<sequence>MTTLLFLVVAIIFMVLAIGLVRMQPRVVYWVASLYAVTAWEYPNFGTIGTFGGTTITLGDGLAVSLIVAGLLDARAVVRRFPPVAVIAGAVLVALLAISLVQGIATFGLGVAVNEARGFLYVLGILFWAVTRPWPRSEVVYAEKFLVIVQGVGLCVVGLYHVARYGLGGTADFVLVSGELSQTGRPLVSGQALLLTLCAVLALRLWQRNAQTRWVWLFGLFMVFVIVSQQRTVWLTALAVAIVLLVRGPRALRQKLVLLFGALLVGGVLVSAVQSSTSSIVAEFAGSASNTGTYSARLTSWIGLIVQSVGEGVLTVLFGAPFGHGFGRFEGVGRWVVFAPHNWYVTVYLREGLIGLGAMLVIFLPRFFAGFRANRDVFLTAVLVCFLVYGWTYSWQWWTCLPLALAFLDRDFPEAISTQIPALPGSRRIEVHR</sequence>
<reference evidence="2" key="1">
    <citation type="submission" date="2022-09" db="EMBL/GenBank/DDBJ databases">
        <title>Taxonomy of Curtobacterium flaccumfaciens.</title>
        <authorList>
            <person name="Osdaghi E."/>
            <person name="Taghavi S.M."/>
            <person name="Hamidizade M."/>
            <person name="Abachi H."/>
            <person name="Fazliarab A."/>
            <person name="Baeyen S."/>
            <person name="Portier P."/>
            <person name="Van Vaerenbergh J."/>
            <person name="Jacques M.-A."/>
        </authorList>
    </citation>
    <scope>NUCLEOTIDE SEQUENCE</scope>
    <source>
        <strain evidence="2">AGQB46</strain>
    </source>
</reference>
<gene>
    <name evidence="2" type="ORF">OE229_05590</name>
</gene>
<feature type="transmembrane region" description="Helical" evidence="1">
    <location>
        <begin position="187"/>
        <end position="206"/>
    </location>
</feature>
<keyword evidence="1" id="KW-0472">Membrane</keyword>
<dbReference type="AlphaFoldDB" id="A0A9Q9T4J1"/>
<name>A0A9Q9T4J1_9MICO</name>